<accession>A0A4C1YWN8</accession>
<organism evidence="2 3">
    <name type="scientific">Eumeta variegata</name>
    <name type="common">Bagworm moth</name>
    <name type="synonym">Eumeta japonica</name>
    <dbReference type="NCBI Taxonomy" id="151549"/>
    <lineage>
        <taxon>Eukaryota</taxon>
        <taxon>Metazoa</taxon>
        <taxon>Ecdysozoa</taxon>
        <taxon>Arthropoda</taxon>
        <taxon>Hexapoda</taxon>
        <taxon>Insecta</taxon>
        <taxon>Pterygota</taxon>
        <taxon>Neoptera</taxon>
        <taxon>Endopterygota</taxon>
        <taxon>Lepidoptera</taxon>
        <taxon>Glossata</taxon>
        <taxon>Ditrysia</taxon>
        <taxon>Tineoidea</taxon>
        <taxon>Psychidae</taxon>
        <taxon>Oiketicinae</taxon>
        <taxon>Eumeta</taxon>
    </lineage>
</organism>
<sequence length="220" mass="24423">MTPHSCRTLALSHLAPAERPLPRAYKPRLGRVQRIVNTDYVHKLKSTTSAGFVNKAYSPGARGGIFQKAFVHFGKPLIGTTVLCLRYKSNYVAERAHSETKDRERCGLAVTRSRRGRRSNEVPKNHVMENPASGQQARAVQCTLGTHTLSQDFAHYHCRTAVEHIQQTSHISSKHSLFKSSSHSYSHISILASRPSTTSLMSFDIAQETLGDSPTPITDM</sequence>
<dbReference type="AlphaFoldDB" id="A0A4C1YWN8"/>
<dbReference type="Proteomes" id="UP000299102">
    <property type="component" value="Unassembled WGS sequence"/>
</dbReference>
<protein>
    <submittedName>
        <fullName evidence="2">Uncharacterized protein</fullName>
    </submittedName>
</protein>
<feature type="region of interest" description="Disordered" evidence="1">
    <location>
        <begin position="112"/>
        <end position="134"/>
    </location>
</feature>
<name>A0A4C1YWN8_EUMVA</name>
<evidence type="ECO:0000313" key="2">
    <source>
        <dbReference type="EMBL" id="GBP79069.1"/>
    </source>
</evidence>
<feature type="compositionally biased region" description="Basic and acidic residues" evidence="1">
    <location>
        <begin position="118"/>
        <end position="127"/>
    </location>
</feature>
<evidence type="ECO:0000313" key="3">
    <source>
        <dbReference type="Proteomes" id="UP000299102"/>
    </source>
</evidence>
<comment type="caution">
    <text evidence="2">The sequence shown here is derived from an EMBL/GenBank/DDBJ whole genome shotgun (WGS) entry which is preliminary data.</text>
</comment>
<proteinExistence type="predicted"/>
<gene>
    <name evidence="2" type="ORF">EVAR_58737_1</name>
</gene>
<reference evidence="2 3" key="1">
    <citation type="journal article" date="2019" name="Commun. Biol.">
        <title>The bagworm genome reveals a unique fibroin gene that provides high tensile strength.</title>
        <authorList>
            <person name="Kono N."/>
            <person name="Nakamura H."/>
            <person name="Ohtoshi R."/>
            <person name="Tomita M."/>
            <person name="Numata K."/>
            <person name="Arakawa K."/>
        </authorList>
    </citation>
    <scope>NUCLEOTIDE SEQUENCE [LARGE SCALE GENOMIC DNA]</scope>
</reference>
<dbReference type="EMBL" id="BGZK01001399">
    <property type="protein sequence ID" value="GBP79069.1"/>
    <property type="molecule type" value="Genomic_DNA"/>
</dbReference>
<evidence type="ECO:0000256" key="1">
    <source>
        <dbReference type="SAM" id="MobiDB-lite"/>
    </source>
</evidence>
<keyword evidence="3" id="KW-1185">Reference proteome</keyword>